<dbReference type="AlphaFoldDB" id="A0A448ZY25"/>
<sequence>MIEIFLGLFLQNSVIQAFAKTFEKWKNVSVIDSEDKWHFHAGRILRISDKAWNKIFTNKVNSNYKKSLKEEILEQIKREKHSNLAKKYEKSHYTYMPIWSIVLFLDFGILMLIIKSFNTICFNYVIEHFQEKSYVKYKMNRGEFNSIFYLLKDIRNKVCHSDVLYNYDNESNQVISINAFLRRNNLTVENINRFRFFDLVRLISIISKGFDDSLQSLVSFKNNVKNAMLCFTSKSIFNAILEFMHFSTFNFIYKIN</sequence>
<gene>
    <name evidence="2" type="ORF">NCTC10113_01039</name>
</gene>
<geneLocation type="plasmid" evidence="2">
    <name>2</name>
</geneLocation>
<protein>
    <submittedName>
        <fullName evidence="2">Abi-like protein</fullName>
    </submittedName>
</protein>
<proteinExistence type="predicted"/>
<dbReference type="RefSeq" id="WP_165283160.1">
    <property type="nucleotide sequence ID" value="NZ_LR214938.2"/>
</dbReference>
<dbReference type="EMBL" id="LR214939">
    <property type="protein sequence ID" value="VEU56152.1"/>
    <property type="molecule type" value="Genomic_DNA"/>
</dbReference>
<keyword evidence="1" id="KW-0472">Membrane</keyword>
<dbReference type="Pfam" id="PF07751">
    <property type="entry name" value="Abi_2"/>
    <property type="match status" value="1"/>
</dbReference>
<keyword evidence="1" id="KW-1133">Transmembrane helix</keyword>
<evidence type="ECO:0000256" key="1">
    <source>
        <dbReference type="SAM" id="Phobius"/>
    </source>
</evidence>
<reference evidence="2" key="1">
    <citation type="submission" date="2019-01" db="EMBL/GenBank/DDBJ databases">
        <authorList>
            <consortium name="Pathogen Informatics"/>
        </authorList>
    </citation>
    <scope>NUCLEOTIDE SEQUENCE [LARGE SCALE GENOMIC DNA]</scope>
    <source>
        <strain evidence="2">NCTC10113</strain>
    </source>
</reference>
<dbReference type="InterPro" id="IPR011664">
    <property type="entry name" value="Abi_system_AbiD/AbiF-like"/>
</dbReference>
<evidence type="ECO:0000313" key="2">
    <source>
        <dbReference type="EMBL" id="VEU56152.1"/>
    </source>
</evidence>
<keyword evidence="2" id="KW-0614">Plasmid</keyword>
<feature type="transmembrane region" description="Helical" evidence="1">
    <location>
        <begin position="93"/>
        <end position="114"/>
    </location>
</feature>
<keyword evidence="1" id="KW-0812">Transmembrane</keyword>
<accession>A0A448ZY25</accession>
<organism evidence="2">
    <name type="scientific">Metamycoplasma salivarium</name>
    <name type="common">Mycoplasma salivarium</name>
    <dbReference type="NCBI Taxonomy" id="2124"/>
    <lineage>
        <taxon>Bacteria</taxon>
        <taxon>Bacillati</taxon>
        <taxon>Mycoplasmatota</taxon>
        <taxon>Mycoplasmoidales</taxon>
        <taxon>Metamycoplasmataceae</taxon>
        <taxon>Metamycoplasma</taxon>
    </lineage>
</organism>
<name>A0A448ZY25_METSV</name>